<keyword evidence="3" id="KW-0809">Transit peptide</keyword>
<evidence type="ECO:0000256" key="1">
    <source>
        <dbReference type="ARBA" id="ARBA00004173"/>
    </source>
</evidence>
<dbReference type="AlphaFoldDB" id="A0A9W6T1J0"/>
<proteinExistence type="inferred from homology"/>
<dbReference type="PANTHER" id="PTHR13126:SF0">
    <property type="entry name" value="ATP SYNTHASE MITOCHONDRIAL F1 COMPLEX ASSEMBLY FACTOR 1"/>
    <property type="match status" value="1"/>
</dbReference>
<accession>A0A9W6T1J0</accession>
<evidence type="ECO:0000256" key="4">
    <source>
        <dbReference type="ARBA" id="ARBA00023128"/>
    </source>
</evidence>
<name>A0A9W6T1J0_CANBO</name>
<dbReference type="GO" id="GO:0005739">
    <property type="term" value="C:mitochondrion"/>
    <property type="evidence" value="ECO:0007669"/>
    <property type="project" value="UniProtKB-SubCell"/>
</dbReference>
<dbReference type="Proteomes" id="UP001165120">
    <property type="component" value="Unassembled WGS sequence"/>
</dbReference>
<comment type="subcellular location">
    <subcellularLocation>
        <location evidence="1">Mitochondrion</location>
    </subcellularLocation>
</comment>
<dbReference type="GO" id="GO:0033615">
    <property type="term" value="P:mitochondrial proton-transporting ATP synthase complex assembly"/>
    <property type="evidence" value="ECO:0007669"/>
    <property type="project" value="TreeGrafter"/>
</dbReference>
<sequence length="325" mass="37400">MSTPLSHFIKRSLTQTPLFHQHLSKRFASVANVRYIQSKAIIDKDISERYKEKLISKAKELGLKSAEELKETLKDKIESTKKELNKVDPLKELEDYEKAQKLKESIEKKKDLGPIDPSKSQTPFKTLDSFIDVGKFKDLNLQEMEMLWRLRFQKQEQSLAAIVPKDTFDRLYNNAKKFPNFVLPLPKENAEIEVTGGKGEGAPIEMHYVQWNFVGKDTTHCIITSLAEYKLHKEFARPHTSISFHNELAEAKDVVLMNGIVEKEASINMQESQLLLLNIQRFYGGLSHTQSEISKKRLELVEIFNTGKKTFDVEELISLAQSMEN</sequence>
<evidence type="ECO:0000313" key="6">
    <source>
        <dbReference type="Proteomes" id="UP001165120"/>
    </source>
</evidence>
<dbReference type="InterPro" id="IPR010591">
    <property type="entry name" value="ATP11"/>
</dbReference>
<dbReference type="EMBL" id="BSXN01001106">
    <property type="protein sequence ID" value="GME71608.1"/>
    <property type="molecule type" value="Genomic_DNA"/>
</dbReference>
<organism evidence="5 6">
    <name type="scientific">Candida boidinii</name>
    <name type="common">Yeast</name>
    <dbReference type="NCBI Taxonomy" id="5477"/>
    <lineage>
        <taxon>Eukaryota</taxon>
        <taxon>Fungi</taxon>
        <taxon>Dikarya</taxon>
        <taxon>Ascomycota</taxon>
        <taxon>Saccharomycotina</taxon>
        <taxon>Pichiomycetes</taxon>
        <taxon>Pichiales</taxon>
        <taxon>Pichiaceae</taxon>
        <taxon>Ogataea</taxon>
        <taxon>Ogataea/Candida clade</taxon>
    </lineage>
</organism>
<comment type="similarity">
    <text evidence="2">Belongs to the ATP11 family.</text>
</comment>
<comment type="caution">
    <text evidence="5">The sequence shown here is derived from an EMBL/GenBank/DDBJ whole genome shotgun (WGS) entry which is preliminary data.</text>
</comment>
<evidence type="ECO:0000256" key="3">
    <source>
        <dbReference type="ARBA" id="ARBA00022946"/>
    </source>
</evidence>
<protein>
    <submittedName>
        <fullName evidence="5">Unnamed protein product</fullName>
    </submittedName>
</protein>
<dbReference type="Pfam" id="PF06644">
    <property type="entry name" value="ATP11"/>
    <property type="match status" value="1"/>
</dbReference>
<evidence type="ECO:0000313" key="5">
    <source>
        <dbReference type="EMBL" id="GME71608.1"/>
    </source>
</evidence>
<reference evidence="5" key="1">
    <citation type="submission" date="2023-04" db="EMBL/GenBank/DDBJ databases">
        <title>Candida boidinii NBRC 10035.</title>
        <authorList>
            <person name="Ichikawa N."/>
            <person name="Sato H."/>
            <person name="Tonouchi N."/>
        </authorList>
    </citation>
    <scope>NUCLEOTIDE SEQUENCE</scope>
    <source>
        <strain evidence="5">NBRC 10035</strain>
    </source>
</reference>
<keyword evidence="6" id="KW-1185">Reference proteome</keyword>
<gene>
    <name evidence="5" type="ORF">Cboi02_000328000</name>
</gene>
<keyword evidence="4" id="KW-0496">Mitochondrion</keyword>
<evidence type="ECO:0000256" key="2">
    <source>
        <dbReference type="ARBA" id="ARBA00009116"/>
    </source>
</evidence>
<dbReference type="PANTHER" id="PTHR13126">
    <property type="entry name" value="CHAPERONE ATP11"/>
    <property type="match status" value="1"/>
</dbReference>